<evidence type="ECO:0000313" key="1">
    <source>
        <dbReference type="EMBL" id="VDK41962.1"/>
    </source>
</evidence>
<dbReference type="WBParaSite" id="GPUH_0000403101-mRNA-1">
    <property type="protein sequence ID" value="GPUH_0000403101-mRNA-1"/>
    <property type="gene ID" value="GPUH_0000403101"/>
</dbReference>
<dbReference type="AlphaFoldDB" id="A0A183D5N3"/>
<proteinExistence type="predicted"/>
<reference evidence="1 2" key="2">
    <citation type="submission" date="2018-11" db="EMBL/GenBank/DDBJ databases">
        <authorList>
            <consortium name="Pathogen Informatics"/>
        </authorList>
    </citation>
    <scope>NUCLEOTIDE SEQUENCE [LARGE SCALE GENOMIC DNA]</scope>
</reference>
<evidence type="ECO:0000313" key="2">
    <source>
        <dbReference type="Proteomes" id="UP000271098"/>
    </source>
</evidence>
<evidence type="ECO:0000313" key="3">
    <source>
        <dbReference type="WBParaSite" id="GPUH_0000403101-mRNA-1"/>
    </source>
</evidence>
<reference evidence="3" key="1">
    <citation type="submission" date="2016-06" db="UniProtKB">
        <authorList>
            <consortium name="WormBaseParasite"/>
        </authorList>
    </citation>
    <scope>IDENTIFICATION</scope>
</reference>
<gene>
    <name evidence="1" type="ORF">GPUH_LOCUS4023</name>
</gene>
<protein>
    <submittedName>
        <fullName evidence="1 3">Uncharacterized protein</fullName>
    </submittedName>
</protein>
<dbReference type="Proteomes" id="UP000271098">
    <property type="component" value="Unassembled WGS sequence"/>
</dbReference>
<keyword evidence="2" id="KW-1185">Reference proteome</keyword>
<organism evidence="3">
    <name type="scientific">Gongylonema pulchrum</name>
    <dbReference type="NCBI Taxonomy" id="637853"/>
    <lineage>
        <taxon>Eukaryota</taxon>
        <taxon>Metazoa</taxon>
        <taxon>Ecdysozoa</taxon>
        <taxon>Nematoda</taxon>
        <taxon>Chromadorea</taxon>
        <taxon>Rhabditida</taxon>
        <taxon>Spirurina</taxon>
        <taxon>Spiruromorpha</taxon>
        <taxon>Spiruroidea</taxon>
        <taxon>Gongylonematidae</taxon>
        <taxon>Gongylonema</taxon>
    </lineage>
</organism>
<name>A0A183D5N3_9BILA</name>
<dbReference type="EMBL" id="UYRT01007267">
    <property type="protein sequence ID" value="VDK41962.1"/>
    <property type="molecule type" value="Genomic_DNA"/>
</dbReference>
<accession>A0A183D5N3</accession>
<sequence>MYPEVDQVITLPLATAGRQGLVVAKPSSGSCLESRLRDDLTLRHTLIYNLNESMSAVNELVSHGWIRINSSSQPPIIMVSEARACGGKVSEGEFMRAFASDWGVAMSPIWSFFCSLSITFYCPGLFTTLCGLLPSFLLATFPDI</sequence>